<reference evidence="2 5" key="2">
    <citation type="submission" date="2020-04" db="EMBL/GenBank/DDBJ databases">
        <title>Genomic analysis of gastric non-Helicobacter pylori Helicobacters isolated in Japan.</title>
        <authorList>
            <person name="Suzuki M."/>
            <person name="Rimbara E."/>
        </authorList>
    </citation>
    <scope>NUCLEOTIDE SEQUENCE [LARGE SCALE GENOMIC DNA]</scope>
    <source>
        <strain evidence="2 5">NHP19-0020</strain>
    </source>
</reference>
<evidence type="ECO:0000313" key="2">
    <source>
        <dbReference type="EMBL" id="BCD45283.1"/>
    </source>
</evidence>
<dbReference type="InterPro" id="IPR036866">
    <property type="entry name" value="RibonucZ/Hydroxyglut_hydro"/>
</dbReference>
<accession>A0A6J4CVP2</accession>
<evidence type="ECO:0000313" key="4">
    <source>
        <dbReference type="Proteomes" id="UP000317935"/>
    </source>
</evidence>
<dbReference type="EMBL" id="AP019774">
    <property type="protein sequence ID" value="BCD69548.1"/>
    <property type="molecule type" value="Genomic_DNA"/>
</dbReference>
<reference evidence="3 4" key="1">
    <citation type="submission" date="2019-06" db="EMBL/GenBank/DDBJ databases">
        <title>Complete genome sequence of Helicobacter suis SNTW101c.</title>
        <authorList>
            <person name="Rimbara E."/>
            <person name="Suzuki M."/>
            <person name="Matsui H."/>
            <person name="Nakamura M."/>
            <person name="Mori S."/>
            <person name="Shibayama K."/>
        </authorList>
    </citation>
    <scope>NUCLEOTIDE SEQUENCE [LARGE SCALE GENOMIC DNA]</scope>
    <source>
        <strain evidence="3 4">SNTW101c</strain>
    </source>
</reference>
<dbReference type="Gene3D" id="3.60.15.10">
    <property type="entry name" value="Ribonuclease Z/Hydroxyacylglutathione hydrolase-like"/>
    <property type="match status" value="1"/>
</dbReference>
<dbReference type="InterPro" id="IPR027033">
    <property type="entry name" value="Cnh"/>
</dbReference>
<dbReference type="PANTHER" id="PTHR46522:SF1">
    <property type="entry name" value="INACTIVE CYTIDINE MONOPHOSPHATE-N-ACETYLNEURAMINIC ACID HYDROXYLASE"/>
    <property type="match status" value="1"/>
</dbReference>
<dbReference type="Proteomes" id="UP000509742">
    <property type="component" value="Chromosome"/>
</dbReference>
<dbReference type="Proteomes" id="UP000317935">
    <property type="component" value="Chromosome"/>
</dbReference>
<name>A0A6J4CVP2_9HELI</name>
<protein>
    <submittedName>
        <fullName evidence="3">Uncharacterized protein</fullName>
    </submittedName>
</protein>
<comment type="similarity">
    <text evidence="1">Belongs to the CMP-Neu5Ac hydroxylase family.</text>
</comment>
<dbReference type="RefSeq" id="WP_006563926.1">
    <property type="nucleotide sequence ID" value="NZ_AP019774.1"/>
</dbReference>
<dbReference type="GO" id="GO:0030338">
    <property type="term" value="F:CMP-N-acetylneuraminate monooxygenase activity"/>
    <property type="evidence" value="ECO:0007669"/>
    <property type="project" value="TreeGrafter"/>
</dbReference>
<dbReference type="GO" id="GO:0005737">
    <property type="term" value="C:cytoplasm"/>
    <property type="evidence" value="ECO:0007669"/>
    <property type="project" value="TreeGrafter"/>
</dbReference>
<dbReference type="GO" id="GO:0046381">
    <property type="term" value="P:CMP-N-acetylneuraminate metabolic process"/>
    <property type="evidence" value="ECO:0007669"/>
    <property type="project" value="TreeGrafter"/>
</dbReference>
<dbReference type="EMBL" id="AP023036">
    <property type="protein sequence ID" value="BCD45283.1"/>
    <property type="molecule type" value="Genomic_DNA"/>
</dbReference>
<dbReference type="OrthoDB" id="5657199at2"/>
<proteinExistence type="inferred from homology"/>
<evidence type="ECO:0000313" key="5">
    <source>
        <dbReference type="Proteomes" id="UP000509742"/>
    </source>
</evidence>
<organism evidence="3 4">
    <name type="scientific">Helicobacter suis</name>
    <dbReference type="NCBI Taxonomy" id="104628"/>
    <lineage>
        <taxon>Bacteria</taxon>
        <taxon>Pseudomonadati</taxon>
        <taxon>Campylobacterota</taxon>
        <taxon>Epsilonproteobacteria</taxon>
        <taxon>Campylobacterales</taxon>
        <taxon>Helicobacteraceae</taxon>
        <taxon>Helicobacter</taxon>
    </lineage>
</organism>
<sequence length="565" mass="64450">MAISPTKKNESAPVKMRRVGLFEISENTQIVPARGLLAGVNDIGQFIVNMKKNVQLGEKPEVEWIIDQICNHCGGKLQHKQGLSTCPYCNWALHIESLTYLNGVAKKPLRYQIEGRALRVQTSIDMRNPYQSSFKGDFKIRYFNHACLLIEAGGAKLITDPWLVGPSFLGSGYLEKPSCREAVRALMEADFIFISSNRSSCLHPQTLSLLPKDKPFIVGNFASKSVEKSLRSLGFINIYPLEFQEIYEFSAFFQFSVFAAGDGLEDSGLYVCLSGHDVIINAYGNYLNTFNLPSDLTLLCLPFSGGTSGFPFCMQTEKATQTTLHNQRLEGFKYQLETLLTLSKPAYVMPIATPYFQDSPRDSAIKELNTKNPFKEGKQICDIYSRSHSEQAVKWLNPDETLTLEFKTADLVQWREDIHLLRKEKPQEFVDFYTRQFNYDPKQLITHLQGAKYKAKEIVTFVPTSEDFERVVAPIVQANFETQEFKIIPVRLIIKELKGHRVLILRVRREILACVVANHLPFEEMVRGFHCRIERSPDAYEANFWHHFSHVYIAPKPYSISLKAK</sequence>
<dbReference type="AlphaFoldDB" id="A0A6J4CVP2"/>
<evidence type="ECO:0000313" key="3">
    <source>
        <dbReference type="EMBL" id="BCD69548.1"/>
    </source>
</evidence>
<gene>
    <name evidence="2" type="ORF">NHP190020_03220</name>
    <name evidence="3" type="ORF">SNTW_01930</name>
</gene>
<evidence type="ECO:0000256" key="1">
    <source>
        <dbReference type="ARBA" id="ARBA00010303"/>
    </source>
</evidence>
<dbReference type="PANTHER" id="PTHR46522">
    <property type="entry name" value="CYTIDINE MONOPHOSPHATE-N-ACETYLNEURAMINIC ACID HYDROXYLASE"/>
    <property type="match status" value="1"/>
</dbReference>
<keyword evidence="5" id="KW-1185">Reference proteome</keyword>
<dbReference type="Pfam" id="PF13483">
    <property type="entry name" value="Lactamase_B_3"/>
    <property type="match status" value="1"/>
</dbReference>